<gene>
    <name evidence="6" type="ORF">GNI_148400</name>
</gene>
<accession>A0A023B0I6</accession>
<evidence type="ECO:0000256" key="1">
    <source>
        <dbReference type="ARBA" id="ARBA00001974"/>
    </source>
</evidence>
<organism evidence="6 7">
    <name type="scientific">Gregarina niphandrodes</name>
    <name type="common">Septate eugregarine</name>
    <dbReference type="NCBI Taxonomy" id="110365"/>
    <lineage>
        <taxon>Eukaryota</taxon>
        <taxon>Sar</taxon>
        <taxon>Alveolata</taxon>
        <taxon>Apicomplexa</taxon>
        <taxon>Conoidasida</taxon>
        <taxon>Gregarinasina</taxon>
        <taxon>Eugregarinorida</taxon>
        <taxon>Gregarinidae</taxon>
        <taxon>Gregarina</taxon>
    </lineage>
</organism>
<dbReference type="GeneID" id="22915194"/>
<dbReference type="InterPro" id="IPR029039">
    <property type="entry name" value="Flavoprotein-like_sf"/>
</dbReference>
<sequence>MFNVCLNGDNVGSAKEEFRSKILEGASNYADNLFDRTLRVIGSGRKVLVVLGGAEFGHAKGKLNALMADVADKTLVAAGCQVKTINCSDVERVDFNPEEHVKALLWAEVVILQFPIWWFSTPWIMKKWMDIVLTTPTLSTDGRSRKDPTKKYGSGGHLHGGYYMLSATWNAPPQAFEDPENLVFGLSKDTALMSMHLLCQFLGLQPLQTFSCYNVMKDPHVDEYITEYKEHLLRIFSN</sequence>
<dbReference type="OrthoDB" id="26889at2759"/>
<name>A0A023B0I6_GRENI</name>
<keyword evidence="3" id="KW-0274">FAD</keyword>
<evidence type="ECO:0000313" key="7">
    <source>
        <dbReference type="Proteomes" id="UP000019763"/>
    </source>
</evidence>
<evidence type="ECO:0000256" key="2">
    <source>
        <dbReference type="ARBA" id="ARBA00022630"/>
    </source>
</evidence>
<dbReference type="InterPro" id="IPR003680">
    <property type="entry name" value="Flavodoxin_fold"/>
</dbReference>
<keyword evidence="2" id="KW-0285">Flavoprotein</keyword>
<dbReference type="AlphaFoldDB" id="A0A023B0I6"/>
<dbReference type="Gene3D" id="3.40.50.360">
    <property type="match status" value="1"/>
</dbReference>
<proteinExistence type="inferred from homology"/>
<dbReference type="SUPFAM" id="SSF52218">
    <property type="entry name" value="Flavoproteins"/>
    <property type="match status" value="1"/>
</dbReference>
<evidence type="ECO:0000256" key="4">
    <source>
        <dbReference type="ARBA" id="ARBA00037981"/>
    </source>
</evidence>
<dbReference type="OMA" id="PTFICND"/>
<dbReference type="VEuPathDB" id="CryptoDB:GNI_148400"/>
<comment type="cofactor">
    <cofactor evidence="1">
        <name>FAD</name>
        <dbReference type="ChEBI" id="CHEBI:57692"/>
    </cofactor>
</comment>
<dbReference type="Pfam" id="PF02525">
    <property type="entry name" value="Flavodoxin_2"/>
    <property type="match status" value="1"/>
</dbReference>
<dbReference type="Proteomes" id="UP000019763">
    <property type="component" value="Unassembled WGS sequence"/>
</dbReference>
<dbReference type="PANTHER" id="PTHR46305">
    <property type="match status" value="1"/>
</dbReference>
<comment type="similarity">
    <text evidence="4">Belongs to the oxidoreductase MdaB family.</text>
</comment>
<protein>
    <submittedName>
        <fullName evidence="6">Flavodoxin-like fold protein</fullName>
    </submittedName>
</protein>
<evidence type="ECO:0000259" key="5">
    <source>
        <dbReference type="Pfam" id="PF02525"/>
    </source>
</evidence>
<reference evidence="6" key="1">
    <citation type="submission" date="2013-12" db="EMBL/GenBank/DDBJ databases">
        <authorList>
            <person name="Omoto C.K."/>
            <person name="Sibley D."/>
            <person name="Venepally P."/>
            <person name="Hadjithomas M."/>
            <person name="Karamycheva S."/>
            <person name="Brunk B."/>
            <person name="Roos D."/>
            <person name="Caler E."/>
            <person name="Lorenzi H."/>
        </authorList>
    </citation>
    <scope>NUCLEOTIDE SEQUENCE</scope>
</reference>
<evidence type="ECO:0000256" key="3">
    <source>
        <dbReference type="ARBA" id="ARBA00022827"/>
    </source>
</evidence>
<dbReference type="PANTHER" id="PTHR46305:SF3">
    <property type="entry name" value="NADPH:QUINONE OXIDOREDUCTASE MDAB"/>
    <property type="match status" value="1"/>
</dbReference>
<dbReference type="RefSeq" id="XP_011132703.1">
    <property type="nucleotide sequence ID" value="XM_011134401.1"/>
</dbReference>
<keyword evidence="7" id="KW-1185">Reference proteome</keyword>
<feature type="domain" description="Flavodoxin-like fold" evidence="5">
    <location>
        <begin position="46"/>
        <end position="232"/>
    </location>
</feature>
<comment type="caution">
    <text evidence="6">The sequence shown here is derived from an EMBL/GenBank/DDBJ whole genome shotgun (WGS) entry which is preliminary data.</text>
</comment>
<dbReference type="eggNOG" id="ENOG502RXUH">
    <property type="taxonomic scope" value="Eukaryota"/>
</dbReference>
<dbReference type="EMBL" id="AFNH02001103">
    <property type="protein sequence ID" value="EZG44356.1"/>
    <property type="molecule type" value="Genomic_DNA"/>
</dbReference>
<evidence type="ECO:0000313" key="6">
    <source>
        <dbReference type="EMBL" id="EZG44356.1"/>
    </source>
</evidence>
<dbReference type="InterPro" id="IPR052397">
    <property type="entry name" value="NADPH-QR_MdaB"/>
</dbReference>